<name>A0ACB6ZF93_THEGA</name>
<protein>
    <submittedName>
        <fullName evidence="1">NAD-P-binding protein</fullName>
    </submittedName>
</protein>
<proteinExistence type="predicted"/>
<keyword evidence="2" id="KW-1185">Reference proteome</keyword>
<gene>
    <name evidence="1" type="ORF">BDM02DRAFT_3096979</name>
</gene>
<dbReference type="Proteomes" id="UP000886501">
    <property type="component" value="Unassembled WGS sequence"/>
</dbReference>
<evidence type="ECO:0000313" key="1">
    <source>
        <dbReference type="EMBL" id="KAF9648105.1"/>
    </source>
</evidence>
<comment type="caution">
    <text evidence="1">The sequence shown here is derived from an EMBL/GenBank/DDBJ whole genome shotgun (WGS) entry which is preliminary data.</text>
</comment>
<dbReference type="EMBL" id="MU118019">
    <property type="protein sequence ID" value="KAF9648105.1"/>
    <property type="molecule type" value="Genomic_DNA"/>
</dbReference>
<reference evidence="1" key="2">
    <citation type="journal article" date="2020" name="Nat. Commun.">
        <title>Large-scale genome sequencing of mycorrhizal fungi provides insights into the early evolution of symbiotic traits.</title>
        <authorList>
            <person name="Miyauchi S."/>
            <person name="Kiss E."/>
            <person name="Kuo A."/>
            <person name="Drula E."/>
            <person name="Kohler A."/>
            <person name="Sanchez-Garcia M."/>
            <person name="Morin E."/>
            <person name="Andreopoulos B."/>
            <person name="Barry K.W."/>
            <person name="Bonito G."/>
            <person name="Buee M."/>
            <person name="Carver A."/>
            <person name="Chen C."/>
            <person name="Cichocki N."/>
            <person name="Clum A."/>
            <person name="Culley D."/>
            <person name="Crous P.W."/>
            <person name="Fauchery L."/>
            <person name="Girlanda M."/>
            <person name="Hayes R.D."/>
            <person name="Keri Z."/>
            <person name="LaButti K."/>
            <person name="Lipzen A."/>
            <person name="Lombard V."/>
            <person name="Magnuson J."/>
            <person name="Maillard F."/>
            <person name="Murat C."/>
            <person name="Nolan M."/>
            <person name="Ohm R.A."/>
            <person name="Pangilinan J."/>
            <person name="Pereira M.F."/>
            <person name="Perotto S."/>
            <person name="Peter M."/>
            <person name="Pfister S."/>
            <person name="Riley R."/>
            <person name="Sitrit Y."/>
            <person name="Stielow J.B."/>
            <person name="Szollosi G."/>
            <person name="Zifcakova L."/>
            <person name="Stursova M."/>
            <person name="Spatafora J.W."/>
            <person name="Tedersoo L."/>
            <person name="Vaario L.M."/>
            <person name="Yamada A."/>
            <person name="Yan M."/>
            <person name="Wang P."/>
            <person name="Xu J."/>
            <person name="Bruns T."/>
            <person name="Baldrian P."/>
            <person name="Vilgalys R."/>
            <person name="Dunand C."/>
            <person name="Henrissat B."/>
            <person name="Grigoriev I.V."/>
            <person name="Hibbett D."/>
            <person name="Nagy L.G."/>
            <person name="Martin F.M."/>
        </authorList>
    </citation>
    <scope>NUCLEOTIDE SEQUENCE</scope>
    <source>
        <strain evidence="1">P2</strain>
    </source>
</reference>
<organism evidence="1 2">
    <name type="scientific">Thelephora ganbajun</name>
    <name type="common">Ganba fungus</name>
    <dbReference type="NCBI Taxonomy" id="370292"/>
    <lineage>
        <taxon>Eukaryota</taxon>
        <taxon>Fungi</taxon>
        <taxon>Dikarya</taxon>
        <taxon>Basidiomycota</taxon>
        <taxon>Agaricomycotina</taxon>
        <taxon>Agaricomycetes</taxon>
        <taxon>Thelephorales</taxon>
        <taxon>Thelephoraceae</taxon>
        <taxon>Thelephora</taxon>
    </lineage>
</organism>
<reference evidence="1" key="1">
    <citation type="submission" date="2019-10" db="EMBL/GenBank/DDBJ databases">
        <authorList>
            <consortium name="DOE Joint Genome Institute"/>
            <person name="Kuo A."/>
            <person name="Miyauchi S."/>
            <person name="Kiss E."/>
            <person name="Drula E."/>
            <person name="Kohler A."/>
            <person name="Sanchez-Garcia M."/>
            <person name="Andreopoulos B."/>
            <person name="Barry K.W."/>
            <person name="Bonito G."/>
            <person name="Buee M."/>
            <person name="Carver A."/>
            <person name="Chen C."/>
            <person name="Cichocki N."/>
            <person name="Clum A."/>
            <person name="Culley D."/>
            <person name="Crous P.W."/>
            <person name="Fauchery L."/>
            <person name="Girlanda M."/>
            <person name="Hayes R."/>
            <person name="Keri Z."/>
            <person name="Labutti K."/>
            <person name="Lipzen A."/>
            <person name="Lombard V."/>
            <person name="Magnuson J."/>
            <person name="Maillard F."/>
            <person name="Morin E."/>
            <person name="Murat C."/>
            <person name="Nolan M."/>
            <person name="Ohm R."/>
            <person name="Pangilinan J."/>
            <person name="Pereira M."/>
            <person name="Perotto S."/>
            <person name="Peter M."/>
            <person name="Riley R."/>
            <person name="Sitrit Y."/>
            <person name="Stielow B."/>
            <person name="Szollosi G."/>
            <person name="Zifcakova L."/>
            <person name="Stursova M."/>
            <person name="Spatafora J.W."/>
            <person name="Tedersoo L."/>
            <person name="Vaario L.-M."/>
            <person name="Yamada A."/>
            <person name="Yan M."/>
            <person name="Wang P."/>
            <person name="Xu J."/>
            <person name="Bruns T."/>
            <person name="Baldrian P."/>
            <person name="Vilgalys R."/>
            <person name="Henrissat B."/>
            <person name="Grigoriev I.V."/>
            <person name="Hibbett D."/>
            <person name="Nagy L.G."/>
            <person name="Martin F.M."/>
        </authorList>
    </citation>
    <scope>NUCLEOTIDE SEQUENCE</scope>
    <source>
        <strain evidence="1">P2</strain>
    </source>
</reference>
<evidence type="ECO:0000313" key="2">
    <source>
        <dbReference type="Proteomes" id="UP000886501"/>
    </source>
</evidence>
<accession>A0ACB6ZF93</accession>
<sequence>MDLGFKDVHVLVTGASGGIGLETTRQFLGIHSPSEDRNSGITDNCESLTVHGAKVTAHYNTNATSLDGLVDEFGVDSIRKLQADLGSEGDVIRMFGEIGKGRFGSVQVIIVNHAIYVTEDVPLSQMSLERWNGTINANLTSSFLVIREYLKGLESLGEERRDLKDKAAIVLVGSTAGKYGEAGHADYSVTKSAMMYGLTMTLKNEIVKIVPKGRVNCVAPGWVKTPMAAESLADPEVAYRALATTPLRKVATPLEVANQVLVLASSTVSSHVTGQVVMVEGGMEGRLLNTREDVGL</sequence>